<comment type="caution">
    <text evidence="2">The sequence shown here is derived from an EMBL/GenBank/DDBJ whole genome shotgun (WGS) entry which is preliminary data.</text>
</comment>
<gene>
    <name evidence="2" type="ORF">CUJ83_13450</name>
</gene>
<dbReference type="EMBL" id="PGCK01000012">
    <property type="protein sequence ID" value="MCD1296003.1"/>
    <property type="molecule type" value="Genomic_DNA"/>
</dbReference>
<dbReference type="Proteomes" id="UP001320159">
    <property type="component" value="Unassembled WGS sequence"/>
</dbReference>
<organism evidence="2 3">
    <name type="scientific">Methanooceanicella nereidis</name>
    <dbReference type="NCBI Taxonomy" id="2052831"/>
    <lineage>
        <taxon>Archaea</taxon>
        <taxon>Methanobacteriati</taxon>
        <taxon>Methanobacteriota</taxon>
        <taxon>Stenosarchaea group</taxon>
        <taxon>Methanomicrobia</taxon>
        <taxon>Methanocellales</taxon>
        <taxon>Methanocellaceae</taxon>
        <taxon>Methanooceanicella</taxon>
    </lineage>
</organism>
<dbReference type="AlphaFoldDB" id="A0AAP2RET2"/>
<proteinExistence type="predicted"/>
<accession>A0AAP2RET2</accession>
<keyword evidence="1" id="KW-0812">Transmembrane</keyword>
<evidence type="ECO:0000256" key="1">
    <source>
        <dbReference type="SAM" id="Phobius"/>
    </source>
</evidence>
<evidence type="ECO:0000313" key="2">
    <source>
        <dbReference type="EMBL" id="MCD1296003.1"/>
    </source>
</evidence>
<feature type="transmembrane region" description="Helical" evidence="1">
    <location>
        <begin position="22"/>
        <end position="43"/>
    </location>
</feature>
<protein>
    <submittedName>
        <fullName evidence="2">Uncharacterized protein</fullName>
    </submittedName>
</protein>
<name>A0AAP2RET2_9EURY</name>
<keyword evidence="1" id="KW-0472">Membrane</keyword>
<feature type="transmembrane region" description="Helical" evidence="1">
    <location>
        <begin position="55"/>
        <end position="76"/>
    </location>
</feature>
<feature type="transmembrane region" description="Helical" evidence="1">
    <location>
        <begin position="82"/>
        <end position="103"/>
    </location>
</feature>
<keyword evidence="1" id="KW-1133">Transmembrane helix</keyword>
<reference evidence="2 3" key="1">
    <citation type="submission" date="2017-11" db="EMBL/GenBank/DDBJ databases">
        <title>Isolation and Characterization of Family Methanocellaceae Species from Potential Methane Hydrate Area Offshore Southwestern Taiwan.</title>
        <authorList>
            <person name="Zhang W.-L."/>
            <person name="Chen W.-C."/>
            <person name="Lai M.-C."/>
            <person name="Chen S.-C."/>
        </authorList>
    </citation>
    <scope>NUCLEOTIDE SEQUENCE [LARGE SCALE GENOMIC DNA]</scope>
    <source>
        <strain evidence="2 3">CWC-04</strain>
    </source>
</reference>
<sequence>MTGSFMAVFIDPVYPHNNNVHLISYVAGMAMIIGTFSLCSAINKTFLRSGGRMSFKIMHISFLSCCSTGFALILSVHLSLNFYPVFIISLLLLLISGLSTLSFHSKAGD</sequence>
<keyword evidence="3" id="KW-1185">Reference proteome</keyword>
<evidence type="ECO:0000313" key="3">
    <source>
        <dbReference type="Proteomes" id="UP001320159"/>
    </source>
</evidence>